<protein>
    <submittedName>
        <fullName evidence="1">Uncharacterized protein</fullName>
    </submittedName>
</protein>
<sequence>MSPEPHSITTKQVYEASDYITLLAAWII</sequence>
<evidence type="ECO:0000313" key="1">
    <source>
        <dbReference type="EMBL" id="JAD96210.1"/>
    </source>
</evidence>
<accession>A0A0A9EEC5</accession>
<organism evidence="1">
    <name type="scientific">Arundo donax</name>
    <name type="common">Giant reed</name>
    <name type="synonym">Donax arundinaceus</name>
    <dbReference type="NCBI Taxonomy" id="35708"/>
    <lineage>
        <taxon>Eukaryota</taxon>
        <taxon>Viridiplantae</taxon>
        <taxon>Streptophyta</taxon>
        <taxon>Embryophyta</taxon>
        <taxon>Tracheophyta</taxon>
        <taxon>Spermatophyta</taxon>
        <taxon>Magnoliopsida</taxon>
        <taxon>Liliopsida</taxon>
        <taxon>Poales</taxon>
        <taxon>Poaceae</taxon>
        <taxon>PACMAD clade</taxon>
        <taxon>Arundinoideae</taxon>
        <taxon>Arundineae</taxon>
        <taxon>Arundo</taxon>
    </lineage>
</organism>
<dbReference type="EMBL" id="GBRH01201685">
    <property type="protein sequence ID" value="JAD96210.1"/>
    <property type="molecule type" value="Transcribed_RNA"/>
</dbReference>
<name>A0A0A9EEC5_ARUDO</name>
<dbReference type="AlphaFoldDB" id="A0A0A9EEC5"/>
<reference evidence="1" key="1">
    <citation type="submission" date="2014-09" db="EMBL/GenBank/DDBJ databases">
        <authorList>
            <person name="Magalhaes I.L.F."/>
            <person name="Oliveira U."/>
            <person name="Santos F.R."/>
            <person name="Vidigal T.H.D.A."/>
            <person name="Brescovit A.D."/>
            <person name="Santos A.J."/>
        </authorList>
    </citation>
    <scope>NUCLEOTIDE SEQUENCE</scope>
    <source>
        <tissue evidence="1">Shoot tissue taken approximately 20 cm above the soil surface</tissue>
    </source>
</reference>
<proteinExistence type="predicted"/>
<reference evidence="1" key="2">
    <citation type="journal article" date="2015" name="Data Brief">
        <title>Shoot transcriptome of the giant reed, Arundo donax.</title>
        <authorList>
            <person name="Barrero R.A."/>
            <person name="Guerrero F.D."/>
            <person name="Moolhuijzen P."/>
            <person name="Goolsby J.A."/>
            <person name="Tidwell J."/>
            <person name="Bellgard S.E."/>
            <person name="Bellgard M.I."/>
        </authorList>
    </citation>
    <scope>NUCLEOTIDE SEQUENCE</scope>
    <source>
        <tissue evidence="1">Shoot tissue taken approximately 20 cm above the soil surface</tissue>
    </source>
</reference>